<feature type="transmembrane region" description="Helical" evidence="6">
    <location>
        <begin position="562"/>
        <end position="583"/>
    </location>
</feature>
<reference evidence="8 9" key="1">
    <citation type="submission" date="2015-08" db="EMBL/GenBank/DDBJ databases">
        <authorList>
            <person name="Babu N.S."/>
            <person name="Beckwith C.J."/>
            <person name="Beseler K.G."/>
            <person name="Brison A."/>
            <person name="Carone J.V."/>
            <person name="Caskin T.P."/>
            <person name="Diamond M."/>
            <person name="Durham M.E."/>
            <person name="Foxe J.M."/>
            <person name="Go M."/>
            <person name="Henderson B.A."/>
            <person name="Jones I.B."/>
            <person name="McGettigan J.A."/>
            <person name="Micheletti S.J."/>
            <person name="Nasrallah M.E."/>
            <person name="Ortiz D."/>
            <person name="Piller C.R."/>
            <person name="Privatt S.R."/>
            <person name="Schneider S.L."/>
            <person name="Sharp S."/>
            <person name="Smith T.C."/>
            <person name="Stanton J.D."/>
            <person name="Ullery H.E."/>
            <person name="Wilson R.J."/>
            <person name="Serrano M.G."/>
            <person name="Buck G."/>
            <person name="Lee V."/>
            <person name="Wang Y."/>
            <person name="Carvalho R."/>
            <person name="Voegtly L."/>
            <person name="Shi R."/>
            <person name="Duckworth R."/>
            <person name="Johnson A."/>
            <person name="Loviza R."/>
            <person name="Walstead R."/>
            <person name="Shah Z."/>
            <person name="Kiflezghi M."/>
            <person name="Wade K."/>
            <person name="Ball S.L."/>
            <person name="Bradley K.W."/>
            <person name="Asai D.J."/>
            <person name="Bowman C.A."/>
            <person name="Russell D.A."/>
            <person name="Pope W.H."/>
            <person name="Jacobs-Sera D."/>
            <person name="Hendrix R.W."/>
            <person name="Hatfull G.F."/>
        </authorList>
    </citation>
    <scope>NUCLEOTIDE SEQUENCE [LARGE SCALE GENOMIC DNA]</scope>
    <source>
        <strain evidence="8 9">DSM 27648</strain>
    </source>
</reference>
<evidence type="ECO:0000259" key="7">
    <source>
        <dbReference type="PROSITE" id="PS50011"/>
    </source>
</evidence>
<evidence type="ECO:0000256" key="2">
    <source>
        <dbReference type="ARBA" id="ARBA00022741"/>
    </source>
</evidence>
<evidence type="ECO:0000313" key="8">
    <source>
        <dbReference type="EMBL" id="AKV02345.1"/>
    </source>
</evidence>
<evidence type="ECO:0000313" key="9">
    <source>
        <dbReference type="Proteomes" id="UP000064967"/>
    </source>
</evidence>
<dbReference type="Gene3D" id="1.10.510.10">
    <property type="entry name" value="Transferase(Phosphotransferase) domain 1"/>
    <property type="match status" value="1"/>
</dbReference>
<dbReference type="PANTHER" id="PTHR43289:SF6">
    <property type="entry name" value="SERINE_THREONINE-PROTEIN KINASE NEKL-3"/>
    <property type="match status" value="1"/>
</dbReference>
<feature type="transmembrane region" description="Helical" evidence="6">
    <location>
        <begin position="494"/>
        <end position="516"/>
    </location>
</feature>
<feature type="region of interest" description="Disordered" evidence="5">
    <location>
        <begin position="621"/>
        <end position="644"/>
    </location>
</feature>
<evidence type="ECO:0000256" key="6">
    <source>
        <dbReference type="SAM" id="Phobius"/>
    </source>
</evidence>
<feature type="domain" description="Protein kinase" evidence="7">
    <location>
        <begin position="1"/>
        <end position="255"/>
    </location>
</feature>
<feature type="region of interest" description="Disordered" evidence="5">
    <location>
        <begin position="309"/>
        <end position="328"/>
    </location>
</feature>
<evidence type="ECO:0000256" key="3">
    <source>
        <dbReference type="ARBA" id="ARBA00022777"/>
    </source>
</evidence>
<feature type="transmembrane region" description="Helical" evidence="6">
    <location>
        <begin position="459"/>
        <end position="482"/>
    </location>
</feature>
<proteinExistence type="predicted"/>
<dbReference type="GO" id="GO:0004674">
    <property type="term" value="F:protein serine/threonine kinase activity"/>
    <property type="evidence" value="ECO:0007669"/>
    <property type="project" value="UniProtKB-KW"/>
</dbReference>
<keyword evidence="3 8" id="KW-0418">Kinase</keyword>
<feature type="transmembrane region" description="Helical" evidence="6">
    <location>
        <begin position="523"/>
        <end position="542"/>
    </location>
</feature>
<dbReference type="SUPFAM" id="SSF56112">
    <property type="entry name" value="Protein kinase-like (PK-like)"/>
    <property type="match status" value="1"/>
</dbReference>
<dbReference type="Gene3D" id="3.30.200.20">
    <property type="entry name" value="Phosphorylase Kinase, domain 1"/>
    <property type="match status" value="1"/>
</dbReference>
<dbReference type="InterPro" id="IPR008271">
    <property type="entry name" value="Ser/Thr_kinase_AS"/>
</dbReference>
<dbReference type="CDD" id="cd14014">
    <property type="entry name" value="STKc_PknB_like"/>
    <property type="match status" value="1"/>
</dbReference>
<dbReference type="STRING" id="1391654.AKJ09_09008"/>
<dbReference type="PROSITE" id="PS50011">
    <property type="entry name" value="PROTEIN_KINASE_DOM"/>
    <property type="match status" value="1"/>
</dbReference>
<keyword evidence="4" id="KW-0067">ATP-binding</keyword>
<dbReference type="KEGG" id="llu:AKJ09_09008"/>
<dbReference type="EMBL" id="CP012333">
    <property type="protein sequence ID" value="AKV02345.1"/>
    <property type="molecule type" value="Genomic_DNA"/>
</dbReference>
<dbReference type="PANTHER" id="PTHR43289">
    <property type="entry name" value="MITOGEN-ACTIVATED PROTEIN KINASE KINASE KINASE 20-RELATED"/>
    <property type="match status" value="1"/>
</dbReference>
<organism evidence="8 9">
    <name type="scientific">Labilithrix luteola</name>
    <dbReference type="NCBI Taxonomy" id="1391654"/>
    <lineage>
        <taxon>Bacteria</taxon>
        <taxon>Pseudomonadati</taxon>
        <taxon>Myxococcota</taxon>
        <taxon>Polyangia</taxon>
        <taxon>Polyangiales</taxon>
        <taxon>Labilitrichaceae</taxon>
        <taxon>Labilithrix</taxon>
    </lineage>
</organism>
<keyword evidence="6" id="KW-0472">Membrane</keyword>
<keyword evidence="1" id="KW-0808">Transferase</keyword>
<dbReference type="InterPro" id="IPR000719">
    <property type="entry name" value="Prot_kinase_dom"/>
</dbReference>
<dbReference type="AlphaFoldDB" id="A0A0K1QAA6"/>
<feature type="region of interest" description="Disordered" evidence="5">
    <location>
        <begin position="407"/>
        <end position="426"/>
    </location>
</feature>
<dbReference type="Proteomes" id="UP000064967">
    <property type="component" value="Chromosome"/>
</dbReference>
<dbReference type="SMART" id="SM00220">
    <property type="entry name" value="S_TKc"/>
    <property type="match status" value="1"/>
</dbReference>
<feature type="compositionally biased region" description="Polar residues" evidence="5">
    <location>
        <begin position="634"/>
        <end position="644"/>
    </location>
</feature>
<dbReference type="PROSITE" id="PS00108">
    <property type="entry name" value="PROTEIN_KINASE_ST"/>
    <property type="match status" value="1"/>
</dbReference>
<keyword evidence="6" id="KW-1133">Transmembrane helix</keyword>
<dbReference type="Pfam" id="PF00069">
    <property type="entry name" value="Pkinase"/>
    <property type="match status" value="1"/>
</dbReference>
<keyword evidence="6" id="KW-0812">Transmembrane</keyword>
<protein>
    <submittedName>
        <fullName evidence="8">Serine/threonine protein kinase</fullName>
    </submittedName>
</protein>
<dbReference type="InterPro" id="IPR011009">
    <property type="entry name" value="Kinase-like_dom_sf"/>
</dbReference>
<evidence type="ECO:0000256" key="1">
    <source>
        <dbReference type="ARBA" id="ARBA00022679"/>
    </source>
</evidence>
<dbReference type="GO" id="GO:0005524">
    <property type="term" value="F:ATP binding"/>
    <property type="evidence" value="ECO:0007669"/>
    <property type="project" value="UniProtKB-KW"/>
</dbReference>
<sequence length="644" mass="68440">MGEVYLATNMSLGRNVAIKVLNRELTHNEDDVLRFLREARAAAAVRHPNVVDVLDVARDDDGTPFIVQELLKGEDLEQYLQTSGGQLRVEETLEIMIPVTDAVSAAHERNLVHRDLKPANIFLAREGTRLTPKVLDFGACLYQTVGALSSRERRMLIGTPHYMAPEQITSKEDLDVRADVWAIGVILYELLVGETPFEGPSESAVLALVRSSTGVPSVRARAPGVPQALEMLIAQCMDHDRSKRPRSAESVHAALNVIRSELRHGRRIDLSETLTETLPAAPPARPIAIAEARGSRTTRRRGASLLTLSSPDDEDVFAPAKTPDPPLESTLKVEFAPRDPGPLLARHAPVSSLPPILDPRAFAPPHVPPSPSLPDVAAEAALPSHVGPETKAVEEVIRLAPKPALVEEAPRPPPVTPPAAPSGSLSAMEAPAKLGSRIDTPRSSSASTPVWTPRDRAELGGYVLVPAVLGFVALEYVTFVSGPLGRALRGEDPIGSGIVAIAALAATAALAVRVVSPSRTRPITIATIGTLLLGVIMIIVTFSAGEAAELGIPPAASELVPFVAPIAPIGLLLAALGRARIAWLSPYERREGQRFAFIASVMLLAVLELGPAGAVRHRTDKAAAGHPERATAVVPTSATNAETH</sequence>
<keyword evidence="2" id="KW-0547">Nucleotide-binding</keyword>
<feature type="compositionally biased region" description="Pro residues" evidence="5">
    <location>
        <begin position="411"/>
        <end position="420"/>
    </location>
</feature>
<evidence type="ECO:0000256" key="4">
    <source>
        <dbReference type="ARBA" id="ARBA00022840"/>
    </source>
</evidence>
<keyword evidence="9" id="KW-1185">Reference proteome</keyword>
<gene>
    <name evidence="8" type="ORF">AKJ09_09008</name>
</gene>
<name>A0A0K1QAA6_9BACT</name>
<feature type="transmembrane region" description="Helical" evidence="6">
    <location>
        <begin position="595"/>
        <end position="614"/>
    </location>
</feature>
<keyword evidence="8" id="KW-0723">Serine/threonine-protein kinase</keyword>
<evidence type="ECO:0000256" key="5">
    <source>
        <dbReference type="SAM" id="MobiDB-lite"/>
    </source>
</evidence>
<accession>A0A0K1QAA6</accession>